<dbReference type="VEuPathDB" id="TriTrypDB:TvY486_1008900"/>
<protein>
    <submittedName>
        <fullName evidence="2">Uncharacterized protein</fullName>
    </submittedName>
</protein>
<feature type="region of interest" description="Disordered" evidence="1">
    <location>
        <begin position="308"/>
        <end position="382"/>
    </location>
</feature>
<organism evidence="2">
    <name type="scientific">Trypanosoma vivax (strain Y486)</name>
    <dbReference type="NCBI Taxonomy" id="1055687"/>
    <lineage>
        <taxon>Eukaryota</taxon>
        <taxon>Discoba</taxon>
        <taxon>Euglenozoa</taxon>
        <taxon>Kinetoplastea</taxon>
        <taxon>Metakinetoplastina</taxon>
        <taxon>Trypanosomatida</taxon>
        <taxon>Trypanosomatidae</taxon>
        <taxon>Trypanosoma</taxon>
        <taxon>Duttonella</taxon>
    </lineage>
</organism>
<feature type="compositionally biased region" description="Basic residues" evidence="1">
    <location>
        <begin position="150"/>
        <end position="164"/>
    </location>
</feature>
<evidence type="ECO:0000313" key="2">
    <source>
        <dbReference type="EMBL" id="CCC51845.1"/>
    </source>
</evidence>
<name>G0U7I7_TRYVY</name>
<sequence>MLIFSSPYYYFCGPLHFCGFRYFVSLPILSCCYYYYYWVSHCFYHLHEGSSSTQMPSSVLMDALQREVEALSAEVTRLRLLVRAVSQSTEPSQQSAVCTATVAAVDKVPKEQAQCSNEMLQLLKQLVGELKVGGTAVGRTAEAANDLPRKSKSAKLKAKSHGSGRRNDTKSIPEVNCVEKTRKVPAHALECPHSDDDNDSIECGKTPTKDVSFLSKGVGSTPCPTPTKSTGLDKSRMEQKPYTPMSTPGVRQASPSVSGCLLGSNSDWVPVSCTPSDTLDVGAQSVSVASPLPPKGEKGAVTMRSALSDGHNEGSVRGKQFVQIDVGGPQPQRRRPLLARLRDDSDDSVEMGKNEAASGQGNRAEARAQPNRLQGSSAKSYSSLRLGDGVGALSEASATAESAACDFSNRFEFERSDSFGPDGIARGSIRRMGDSSIRTLSRSGVHSQSR</sequence>
<reference evidence="2" key="1">
    <citation type="journal article" date="2012" name="Proc. Natl. Acad. Sci. U.S.A.">
        <title>Antigenic diversity is generated by distinct evolutionary mechanisms in African trypanosome species.</title>
        <authorList>
            <person name="Jackson A.P."/>
            <person name="Berry A."/>
            <person name="Aslett M."/>
            <person name="Allison H.C."/>
            <person name="Burton P."/>
            <person name="Vavrova-Anderson J."/>
            <person name="Brown R."/>
            <person name="Browne H."/>
            <person name="Corton N."/>
            <person name="Hauser H."/>
            <person name="Gamble J."/>
            <person name="Gilderthorp R."/>
            <person name="Marcello L."/>
            <person name="McQuillan J."/>
            <person name="Otto T.D."/>
            <person name="Quail M.A."/>
            <person name="Sanders M.J."/>
            <person name="van Tonder A."/>
            <person name="Ginger M.L."/>
            <person name="Field M.C."/>
            <person name="Barry J.D."/>
            <person name="Hertz-Fowler C."/>
            <person name="Berriman M."/>
        </authorList>
    </citation>
    <scope>NUCLEOTIDE SEQUENCE</scope>
    <source>
        <strain evidence="2">Y486</strain>
    </source>
</reference>
<dbReference type="EMBL" id="HE573026">
    <property type="protein sequence ID" value="CCC51845.1"/>
    <property type="molecule type" value="Genomic_DNA"/>
</dbReference>
<feature type="region of interest" description="Disordered" evidence="1">
    <location>
        <begin position="214"/>
        <end position="256"/>
    </location>
</feature>
<feature type="compositionally biased region" description="Polar residues" evidence="1">
    <location>
        <begin position="371"/>
        <end position="382"/>
    </location>
</feature>
<feature type="region of interest" description="Disordered" evidence="1">
    <location>
        <begin position="413"/>
        <end position="450"/>
    </location>
</feature>
<evidence type="ECO:0000256" key="1">
    <source>
        <dbReference type="SAM" id="MobiDB-lite"/>
    </source>
</evidence>
<dbReference type="AlphaFoldDB" id="G0U7I7"/>
<gene>
    <name evidence="2" type="ORF">TVY486_1008900</name>
</gene>
<proteinExistence type="predicted"/>
<accession>G0U7I7</accession>
<feature type="compositionally biased region" description="Polar residues" evidence="1">
    <location>
        <begin position="436"/>
        <end position="450"/>
    </location>
</feature>
<feature type="region of interest" description="Disordered" evidence="1">
    <location>
        <begin position="143"/>
        <end position="170"/>
    </location>
</feature>